<gene>
    <name evidence="1" type="ORF">Glove_333g28</name>
</gene>
<dbReference type="OrthoDB" id="2432998at2759"/>
<dbReference type="AlphaFoldDB" id="A0A397HNY3"/>
<accession>A0A397HNY3</accession>
<protein>
    <submittedName>
        <fullName evidence="1">Uncharacterized protein</fullName>
    </submittedName>
</protein>
<sequence>MEFFETWKNQESGIIELQNSLKQLYGSKYQMNSRELCAWKSMLRHMGCIEITPHDKDQSEFEFWTRSLNSDKDRETLQNLYNFSFLQPIPNHFCNQTKIFWNCIQESLNANKRGQNGRRRILSIVANQFTYDDIKKNLNITSSDTINEARRYARLYGPGAECIEKPVFTRSKISQERLDQVQQFLNDKNNVVMSSYKTEAKTGIPVKYLKDTKEALWKKFSYQFSDGIKRTSFLTFLRGKQYVYREDLGGLCSICSHIPITLHDELDEYIDHLLYYLAHQTRKVYLNFQFNANLLELDENGALIVVDYKMKILPKSARETKEQFFGKKGWTLHSVLVYTRKKDSFELDIQAHDHWSDDPRQDAFFTASSLHAVIESMEKKPKWVTIISDNGGHYHNSDLMMTLRYWPDWYGIWPKKWIFLEPGEAKTTIDSHPAQIAHAINRHVKLGFDISSGNDIETAISGICGTSISHLELDRKKGTNAKNKLPGISNWFEWSWPITGENAGCIRARDIPNLGAWTNFLQKDLEKLQLKIIEKPNPNLSIPLISQNTWTVPLPNDTGIQVKKLKKEHVKEQLESRGILKEMDINKKDLVKELEIELAKETLLKLSDNNYLSNPFSNNDSCLNKSKNSIKNKKKSILDQSTQFLLWPLARGWALKSTQKYGKKGGGKRISKKVWHLLQGYFLEGNIDKSERHTAESMLSQLNKCVQNGVIDEEEVPKLETIRNWISRYASQHRQEAAMASKK</sequence>
<evidence type="ECO:0000313" key="2">
    <source>
        <dbReference type="Proteomes" id="UP000266861"/>
    </source>
</evidence>
<name>A0A397HNY3_9GLOM</name>
<reference evidence="1 2" key="1">
    <citation type="submission" date="2018-08" db="EMBL/GenBank/DDBJ databases">
        <title>Genome and evolution of the arbuscular mycorrhizal fungus Diversispora epigaea (formerly Glomus versiforme) and its bacterial endosymbionts.</title>
        <authorList>
            <person name="Sun X."/>
            <person name="Fei Z."/>
            <person name="Harrison M."/>
        </authorList>
    </citation>
    <scope>NUCLEOTIDE SEQUENCE [LARGE SCALE GENOMIC DNA]</scope>
    <source>
        <strain evidence="1 2">IT104</strain>
    </source>
</reference>
<keyword evidence="2" id="KW-1185">Reference proteome</keyword>
<dbReference type="EMBL" id="PQFF01000304">
    <property type="protein sequence ID" value="RHZ63034.1"/>
    <property type="molecule type" value="Genomic_DNA"/>
</dbReference>
<proteinExistence type="predicted"/>
<evidence type="ECO:0000313" key="1">
    <source>
        <dbReference type="EMBL" id="RHZ63034.1"/>
    </source>
</evidence>
<dbReference type="Proteomes" id="UP000266861">
    <property type="component" value="Unassembled WGS sequence"/>
</dbReference>
<organism evidence="1 2">
    <name type="scientific">Diversispora epigaea</name>
    <dbReference type="NCBI Taxonomy" id="1348612"/>
    <lineage>
        <taxon>Eukaryota</taxon>
        <taxon>Fungi</taxon>
        <taxon>Fungi incertae sedis</taxon>
        <taxon>Mucoromycota</taxon>
        <taxon>Glomeromycotina</taxon>
        <taxon>Glomeromycetes</taxon>
        <taxon>Diversisporales</taxon>
        <taxon>Diversisporaceae</taxon>
        <taxon>Diversispora</taxon>
    </lineage>
</organism>
<comment type="caution">
    <text evidence="1">The sequence shown here is derived from an EMBL/GenBank/DDBJ whole genome shotgun (WGS) entry which is preliminary data.</text>
</comment>